<name>A0RUC4_CENSY</name>
<gene>
    <name evidence="1" type="ordered locus">CENSYa_0304</name>
</gene>
<evidence type="ECO:0000313" key="1">
    <source>
        <dbReference type="EMBL" id="ABK76941.1"/>
    </source>
</evidence>
<keyword evidence="2" id="KW-1185">Reference proteome</keyword>
<organism evidence="1 2">
    <name type="scientific">Cenarchaeum symbiosum (strain A)</name>
    <dbReference type="NCBI Taxonomy" id="414004"/>
    <lineage>
        <taxon>Archaea</taxon>
        <taxon>Nitrososphaerota</taxon>
        <taxon>Candidatus Cenarchaeales</taxon>
        <taxon>Candidatus Cenarchaeaceae</taxon>
        <taxon>Candidatus Cenarchaeum</taxon>
    </lineage>
</organism>
<protein>
    <submittedName>
        <fullName evidence="1">Uncharacterized protein</fullName>
    </submittedName>
</protein>
<dbReference type="STRING" id="414004.CENSYa_0304"/>
<sequence>MSCKGICLRYKAKKPVSGGRYENGQKRCQMCDIFINWDGIHCPCCGYRTRGVPRNVKWKKRLRTKMTGAAQT</sequence>
<proteinExistence type="predicted"/>
<dbReference type="EMBL" id="DP000238">
    <property type="protein sequence ID" value="ABK76941.1"/>
    <property type="molecule type" value="Genomic_DNA"/>
</dbReference>
<dbReference type="HOGENOM" id="CLU_182705_1_0_2"/>
<dbReference type="AlphaFoldDB" id="A0RUC4"/>
<dbReference type="Proteomes" id="UP000000758">
    <property type="component" value="Chromosome"/>
</dbReference>
<accession>A0RUC4</accession>
<reference evidence="1 2" key="1">
    <citation type="journal article" date="2006" name="Proc. Natl. Acad. Sci. U.S.A.">
        <title>Genomic analysis of the uncultivated marine crenarchaeote Cenarchaeum symbiosum.</title>
        <authorList>
            <person name="Hallam S.J."/>
            <person name="Konstantinidis K.T."/>
            <person name="Putnam N."/>
            <person name="Schleper C."/>
            <person name="Watanabe Y."/>
            <person name="Sugahara J."/>
            <person name="Preston C."/>
            <person name="de la Torre J."/>
            <person name="Richardson P.M."/>
            <person name="DeLong E.F."/>
        </authorList>
    </citation>
    <scope>NUCLEOTIDE SEQUENCE [LARGE SCALE GENOMIC DNA]</scope>
    <source>
        <strain evidence="2">A</strain>
    </source>
</reference>
<dbReference type="EnsemblBacteria" id="ABK76941">
    <property type="protein sequence ID" value="ABK76941"/>
    <property type="gene ID" value="CENSYa_0304"/>
</dbReference>
<dbReference type="KEGG" id="csy:CENSYa_0304"/>
<evidence type="ECO:0000313" key="2">
    <source>
        <dbReference type="Proteomes" id="UP000000758"/>
    </source>
</evidence>